<feature type="compositionally biased region" description="Polar residues" evidence="2">
    <location>
        <begin position="174"/>
        <end position="194"/>
    </location>
</feature>
<feature type="region of interest" description="Disordered" evidence="2">
    <location>
        <begin position="97"/>
        <end position="219"/>
    </location>
</feature>
<evidence type="ECO:0000256" key="1">
    <source>
        <dbReference type="SAM" id="Coils"/>
    </source>
</evidence>
<dbReference type="InParanoid" id="A0A2R5GNR9"/>
<evidence type="ECO:0000256" key="2">
    <source>
        <dbReference type="SAM" id="MobiDB-lite"/>
    </source>
</evidence>
<sequence length="1172" mass="127039">MLSAFSRLLKVEEVEVEEVDGELRVVGGDEDGHERAGASTGAGAAAGGVYAAGWEEHGGGNGPAGPATAPNEGGETTWGNNDVAANAFQHEGPGLVTNEVMTGVPSSQHQQYDVQQHWQHQNGKYHSQNGGYDHQGYQQQPNGHYFQQNQGYQYNNGAHQNNDGELQHHDPSNALGQSHLMSQNPAHLQSTQPFQDSYQDQSWSQSQSQSQSTRESGSFDAVDLGEADLGEIDLNGPALDDSQDQHPPPTQDASSLFQSQAESTASDLFESSSSNDNNADPFASPPPMSQPQQAQQYPQETISLDIQNQTSAPNQDHRQEYAGSLESSGTLVSAIPPRLQEEKQTLETEESDTKSPFSMVFGSGLSKQFRKLRELTRMQPRAPNLKHDLVRALAQGLDTLDPQHLTELDRRVRQAHSTFASKSQSMTGQTGNDLNVSLETVDLFQASPVVSHRKTCERDLGLPRSLEELRAFPSDELARMDRAVRSHWATRQRLAHSPSEQGSPSPGQGPNSSPQQSGGFLSSAFGIKPISQEETSQLLRLDEREQELKDLELALAEREANVEFAETRLRHREQEFENEVCKTMLERSAQADQELVNERNAITENAHEIASLREQLARAQRSADDAREQSNARIVSLEQALQDAQTSSQALETKCREQTSLIARLEQSLDQQQGDLFPSHGPGNDDSFTQGQGGLDEHGAKMQELEQTCQSQAKRVAELEAGELAEARSQDEAQKERVHELEGKCNVLAARLQAAERGEVQQRLEATQITISVIAAELQDLDSTQEKLDFLNKVVEHSVMETNTKASLLLLQAGLIASLRNRVATLRAIKNTPCPDTPEGTDQEPNADESSDASKSPDAEEIDLVHLVCERIAQGQSLPLSTLETLCAQTASGRRALWPSSASRVDEAISVVTKVLNAAASSASPLAAANSTTPTKVMFASSLANDENLAHRSNGDTRANADIPAPPTLEELTDLLAAKVRANGDESGTARRDFAKIARGYLHLLQEKKAFALRASTREPSPAHANGTPSGVSTSGDVDAEQGSEAALLPAAESSQSRLETGLPQSSSTPALDGLKSPTSGAAGFVDKKLAASVVAKCIERNCRRDCLDVVARVLDFDDDERRRVGLLGSGGFWDSILPDWSRGQARAAALNAGDQGFTDMLADFVNDEIHQ</sequence>
<proteinExistence type="predicted"/>
<reference evidence="3 4" key="1">
    <citation type="submission" date="2017-12" db="EMBL/GenBank/DDBJ databases">
        <title>Sequencing, de novo assembly and annotation of complete genome of a new Thraustochytrid species, strain FCC1311.</title>
        <authorList>
            <person name="Sedici K."/>
            <person name="Godart F."/>
            <person name="Aiese Cigliano R."/>
            <person name="Sanseverino W."/>
            <person name="Barakat M."/>
            <person name="Ortet P."/>
            <person name="Marechal E."/>
            <person name="Cagnac O."/>
            <person name="Amato A."/>
        </authorList>
    </citation>
    <scope>NUCLEOTIDE SEQUENCE [LARGE SCALE GENOMIC DNA]</scope>
</reference>
<feature type="compositionally biased region" description="Low complexity" evidence="2">
    <location>
        <begin position="195"/>
        <end position="212"/>
    </location>
</feature>
<feature type="region of interest" description="Disordered" evidence="2">
    <location>
        <begin position="673"/>
        <end position="696"/>
    </location>
</feature>
<feature type="compositionally biased region" description="Polar residues" evidence="2">
    <location>
        <begin position="122"/>
        <end position="141"/>
    </location>
</feature>
<feature type="coiled-coil region" evidence="1">
    <location>
        <begin position="602"/>
        <end position="668"/>
    </location>
</feature>
<organism evidence="3 4">
    <name type="scientific">Hondaea fermentalgiana</name>
    <dbReference type="NCBI Taxonomy" id="2315210"/>
    <lineage>
        <taxon>Eukaryota</taxon>
        <taxon>Sar</taxon>
        <taxon>Stramenopiles</taxon>
        <taxon>Bigyra</taxon>
        <taxon>Labyrinthulomycetes</taxon>
        <taxon>Thraustochytrida</taxon>
        <taxon>Thraustochytriidae</taxon>
        <taxon>Hondaea</taxon>
    </lineage>
</organism>
<feature type="compositionally biased region" description="Low complexity" evidence="2">
    <location>
        <begin position="108"/>
        <end position="121"/>
    </location>
</feature>
<comment type="caution">
    <text evidence="3">The sequence shown here is derived from an EMBL/GenBank/DDBJ whole genome shotgun (WGS) entry which is preliminary data.</text>
</comment>
<feature type="compositionally biased region" description="Low complexity" evidence="2">
    <location>
        <begin position="497"/>
        <end position="519"/>
    </location>
</feature>
<feature type="compositionally biased region" description="Polar residues" evidence="2">
    <location>
        <begin position="1027"/>
        <end position="1036"/>
    </location>
</feature>
<accession>A0A2R5GNR9</accession>
<feature type="coiled-coil region" evidence="1">
    <location>
        <begin position="541"/>
        <end position="575"/>
    </location>
</feature>
<feature type="region of interest" description="Disordered" evidence="2">
    <location>
        <begin position="310"/>
        <end position="336"/>
    </location>
</feature>
<gene>
    <name evidence="3" type="ORF">FCC1311_076122</name>
</gene>
<dbReference type="Proteomes" id="UP000241890">
    <property type="component" value="Unassembled WGS sequence"/>
</dbReference>
<feature type="region of interest" description="Disordered" evidence="2">
    <location>
        <begin position="231"/>
        <end position="298"/>
    </location>
</feature>
<protein>
    <recommendedName>
        <fullName evidence="5">GRIP domain-containing protein</fullName>
    </recommendedName>
</protein>
<feature type="region of interest" description="Disordered" evidence="2">
    <location>
        <begin position="830"/>
        <end position="859"/>
    </location>
</feature>
<evidence type="ECO:0008006" key="5">
    <source>
        <dbReference type="Google" id="ProtNLM"/>
    </source>
</evidence>
<name>A0A2R5GNR9_9STRA</name>
<feature type="region of interest" description="Disordered" evidence="2">
    <location>
        <begin position="489"/>
        <end position="523"/>
    </location>
</feature>
<dbReference type="OrthoDB" id="71227at2759"/>
<feature type="compositionally biased region" description="Low complexity" evidence="2">
    <location>
        <begin position="142"/>
        <end position="161"/>
    </location>
</feature>
<dbReference type="AlphaFoldDB" id="A0A2R5GNR9"/>
<evidence type="ECO:0000313" key="3">
    <source>
        <dbReference type="EMBL" id="GBG31388.1"/>
    </source>
</evidence>
<dbReference type="EMBL" id="BEYU01000096">
    <property type="protein sequence ID" value="GBG31388.1"/>
    <property type="molecule type" value="Genomic_DNA"/>
</dbReference>
<feature type="compositionally biased region" description="Acidic residues" evidence="2">
    <location>
        <begin position="839"/>
        <end position="851"/>
    </location>
</feature>
<feature type="region of interest" description="Disordered" evidence="2">
    <location>
        <begin position="1016"/>
        <end position="1077"/>
    </location>
</feature>
<keyword evidence="1" id="KW-0175">Coiled coil</keyword>
<evidence type="ECO:0000313" key="4">
    <source>
        <dbReference type="Proteomes" id="UP000241890"/>
    </source>
</evidence>
<feature type="compositionally biased region" description="Low complexity" evidence="2">
    <location>
        <begin position="1044"/>
        <end position="1057"/>
    </location>
</feature>
<keyword evidence="4" id="KW-1185">Reference proteome</keyword>
<feature type="compositionally biased region" description="Polar residues" evidence="2">
    <location>
        <begin position="251"/>
        <end position="278"/>
    </location>
</feature>